<evidence type="ECO:0008006" key="4">
    <source>
        <dbReference type="Google" id="ProtNLM"/>
    </source>
</evidence>
<proteinExistence type="predicted"/>
<reference evidence="2 3" key="1">
    <citation type="submission" date="2021-01" db="EMBL/GenBank/DDBJ databases">
        <title>Genomic Encyclopedia of Type Strains, Phase IV (KMG-IV): sequencing the most valuable type-strain genomes for metagenomic binning, comparative biology and taxonomic classification.</title>
        <authorList>
            <person name="Goeker M."/>
        </authorList>
    </citation>
    <scope>NUCLEOTIDE SEQUENCE [LARGE SCALE GENOMIC DNA]</scope>
    <source>
        <strain evidence="2 3">DSM 25540</strain>
    </source>
</reference>
<name>A0ABS2P703_9BACL</name>
<keyword evidence="1" id="KW-0472">Membrane</keyword>
<feature type="transmembrane region" description="Helical" evidence="1">
    <location>
        <begin position="26"/>
        <end position="48"/>
    </location>
</feature>
<protein>
    <recommendedName>
        <fullName evidence="4">DUF3961 domain-containing protein</fullName>
    </recommendedName>
</protein>
<keyword evidence="3" id="KW-1185">Reference proteome</keyword>
<accession>A0ABS2P703</accession>
<evidence type="ECO:0000256" key="1">
    <source>
        <dbReference type="SAM" id="Phobius"/>
    </source>
</evidence>
<evidence type="ECO:0000313" key="2">
    <source>
        <dbReference type="EMBL" id="MBM7631170.1"/>
    </source>
</evidence>
<comment type="caution">
    <text evidence="2">The sequence shown here is derived from an EMBL/GenBank/DDBJ whole genome shotgun (WGS) entry which is preliminary data.</text>
</comment>
<evidence type="ECO:0000313" key="3">
    <source>
        <dbReference type="Proteomes" id="UP000741863"/>
    </source>
</evidence>
<dbReference type="Proteomes" id="UP000741863">
    <property type="component" value="Unassembled WGS sequence"/>
</dbReference>
<organism evidence="2 3">
    <name type="scientific">Geomicrobium sediminis</name>
    <dbReference type="NCBI Taxonomy" id="1347788"/>
    <lineage>
        <taxon>Bacteria</taxon>
        <taxon>Bacillati</taxon>
        <taxon>Bacillota</taxon>
        <taxon>Bacilli</taxon>
        <taxon>Bacillales</taxon>
        <taxon>Geomicrobium</taxon>
    </lineage>
</organism>
<sequence length="49" mass="5877">MDIMIKQWKLKIDRYFDLEEDRYGQAWMYGLVSVGVLFLLFVTVMIVMA</sequence>
<keyword evidence="1" id="KW-1133">Transmembrane helix</keyword>
<dbReference type="EMBL" id="JAFBEC010000001">
    <property type="protein sequence ID" value="MBM7631170.1"/>
    <property type="molecule type" value="Genomic_DNA"/>
</dbReference>
<dbReference type="RefSeq" id="WP_204695354.1">
    <property type="nucleotide sequence ID" value="NZ_JAFBEC010000001.1"/>
</dbReference>
<keyword evidence="1" id="KW-0812">Transmembrane</keyword>
<gene>
    <name evidence="2" type="ORF">JOD17_000261</name>
</gene>